<feature type="domain" description="Spi protease inhibitor" evidence="7">
    <location>
        <begin position="42"/>
        <end position="132"/>
    </location>
</feature>
<dbReference type="PRINTS" id="PR00797">
    <property type="entry name" value="STREPTOPAIN"/>
</dbReference>
<dbReference type="InterPro" id="IPR026444">
    <property type="entry name" value="Secre_tail"/>
</dbReference>
<evidence type="ECO:0000256" key="4">
    <source>
        <dbReference type="ARBA" id="ARBA00022801"/>
    </source>
</evidence>
<dbReference type="InterPro" id="IPR044934">
    <property type="entry name" value="Streptopain_sf"/>
</dbReference>
<keyword evidence="5" id="KW-0788">Thiol protease</keyword>
<proteinExistence type="inferred from homology"/>
<name>A0A318HQD9_9BACT</name>
<evidence type="ECO:0000256" key="3">
    <source>
        <dbReference type="ARBA" id="ARBA00022729"/>
    </source>
</evidence>
<dbReference type="Gene3D" id="3.90.70.50">
    <property type="entry name" value="Peptidase C10, streptopain"/>
    <property type="match status" value="1"/>
</dbReference>
<comment type="similarity">
    <text evidence="1">Belongs to the peptidase C10 family.</text>
</comment>
<dbReference type="Proteomes" id="UP000248314">
    <property type="component" value="Unassembled WGS sequence"/>
</dbReference>
<feature type="active site" description="Proton acceptor" evidence="6">
    <location>
        <position position="325"/>
    </location>
</feature>
<feature type="active site" description="Nucleophile" evidence="6">
    <location>
        <position position="181"/>
    </location>
</feature>
<evidence type="ECO:0000313" key="9">
    <source>
        <dbReference type="Proteomes" id="UP000248314"/>
    </source>
</evidence>
<dbReference type="STRING" id="1122991.GCA_000613445_00585"/>
<evidence type="ECO:0000313" key="8">
    <source>
        <dbReference type="EMBL" id="PXX18937.1"/>
    </source>
</evidence>
<evidence type="ECO:0000256" key="1">
    <source>
        <dbReference type="ARBA" id="ARBA00009693"/>
    </source>
</evidence>
<sequence>MNQNKTKNRLYPKSKWVNAQKPIIGAMMLIALTLCVALQVEAKVVTGKQALNIARKYVSPNRESIASAQTRAGEQISIKPYYVFNDLQGKGFVVVAGDDAMGEILAYGHHGTLDTLNAHPGIKFLLQTYRESFNQLQQTPSNAKPTTRVMPTYKVVQPLLTCNWSQDYPYNKKLVYPYTGCVATAVAQLMYYHKWPTKGKGKNSYTVVYYKHERHADFSKSRYDWAQMKDEYTYGSPGTVEEEDAVALLMSDVGTATYMQYTPSQSGAQNEAAEAALKNNFDYTTAFVARSDEGMPAFVDIVRQELTNGFPVYLSGNSKGGGAGHAWVTDGLDDKGLFHMNFGWGGQSNGYFSLATLSVEQTGNEFGGRPMTYRYALIAILAHPNKPNTLPIDNALMAKTPKLKFNIGGSLRMAQRNGDTFSTSTMPIVEMNEFVNYGRPFKGDIGVGVFDMDGKLITACPSDYHAKGGFTQHIYGEYTNGVMGRDYSIVQAQKIKVNLNNLADGYYQLLPICAPLKEDGSWDKWINMRQAPRMVIEIGKGKVRILEEDSITAGFQLTEQPSKLWLKPGKEETVYVPVRNKGGLGFGYFAKLQLLDDKGNVAFEAQRTSAMELEGFRTTWMPFNINVPNNLKEGNYKMKLMLIKETGTGIDDPEAERFIVEKLYNKDETVFFVSAQPTGIDTQNAINYSLTHNQQLVTVHGKGLQRVRLYTINGLLINEQAATHLDEVNLSLAHLVPGVYIVQVMANNQVHTHRLFKR</sequence>
<keyword evidence="9" id="KW-1185">Reference proteome</keyword>
<comment type="caution">
    <text evidence="8">The sequence shown here is derived from an EMBL/GenBank/DDBJ whole genome shotgun (WGS) entry which is preliminary data.</text>
</comment>
<dbReference type="SUPFAM" id="SSF54001">
    <property type="entry name" value="Cysteine proteinases"/>
    <property type="match status" value="1"/>
</dbReference>
<accession>A0A318HQD9</accession>
<evidence type="ECO:0000256" key="2">
    <source>
        <dbReference type="ARBA" id="ARBA00022670"/>
    </source>
</evidence>
<organism evidence="8 9">
    <name type="scientific">Hoylesella shahii DSM 15611 = JCM 12083</name>
    <dbReference type="NCBI Taxonomy" id="1122991"/>
    <lineage>
        <taxon>Bacteria</taxon>
        <taxon>Pseudomonadati</taxon>
        <taxon>Bacteroidota</taxon>
        <taxon>Bacteroidia</taxon>
        <taxon>Bacteroidales</taxon>
        <taxon>Prevotellaceae</taxon>
        <taxon>Hoylesella</taxon>
    </lineage>
</organism>
<dbReference type="EMBL" id="QJJX01000045">
    <property type="protein sequence ID" value="PXX18937.1"/>
    <property type="molecule type" value="Genomic_DNA"/>
</dbReference>
<keyword evidence="2" id="KW-0645">Protease</keyword>
<dbReference type="GO" id="GO:0006508">
    <property type="term" value="P:proteolysis"/>
    <property type="evidence" value="ECO:0007669"/>
    <property type="project" value="UniProtKB-KW"/>
</dbReference>
<evidence type="ECO:0000256" key="6">
    <source>
        <dbReference type="PIRSR" id="PIRSR600200-1"/>
    </source>
</evidence>
<dbReference type="GO" id="GO:0008234">
    <property type="term" value="F:cysteine-type peptidase activity"/>
    <property type="evidence" value="ECO:0007669"/>
    <property type="project" value="UniProtKB-KW"/>
</dbReference>
<dbReference type="Pfam" id="PF01640">
    <property type="entry name" value="Peptidase_C10"/>
    <property type="match status" value="1"/>
</dbReference>
<keyword evidence="3" id="KW-0732">Signal</keyword>
<dbReference type="InterPro" id="IPR025896">
    <property type="entry name" value="Spi_Prtas-inh"/>
</dbReference>
<dbReference type="AlphaFoldDB" id="A0A318HQD9"/>
<dbReference type="InterPro" id="IPR038765">
    <property type="entry name" value="Papain-like_cys_pep_sf"/>
</dbReference>
<evidence type="ECO:0000256" key="5">
    <source>
        <dbReference type="ARBA" id="ARBA00022807"/>
    </source>
</evidence>
<dbReference type="Pfam" id="PF13734">
    <property type="entry name" value="Inhibitor_I69"/>
    <property type="match status" value="1"/>
</dbReference>
<reference evidence="8 9" key="1">
    <citation type="submission" date="2018-05" db="EMBL/GenBank/DDBJ databases">
        <title>Genomic Encyclopedia of Type Strains, Phase I: the one thousand microbial genomes (KMG-I) project.</title>
        <authorList>
            <person name="Kyrpides N."/>
        </authorList>
    </citation>
    <scope>NUCLEOTIDE SEQUENCE [LARGE SCALE GENOMIC DNA]</scope>
    <source>
        <strain evidence="8 9">DSM 15611</strain>
    </source>
</reference>
<keyword evidence="4" id="KW-0378">Hydrolase</keyword>
<evidence type="ECO:0000259" key="7">
    <source>
        <dbReference type="Pfam" id="PF13734"/>
    </source>
</evidence>
<dbReference type="InterPro" id="IPR000200">
    <property type="entry name" value="Peptidase_C10"/>
</dbReference>
<gene>
    <name evidence="8" type="ORF">EJ73_02534</name>
</gene>
<protein>
    <submittedName>
        <fullName evidence="8">Putative secreted protein (Por secretion system target)</fullName>
    </submittedName>
</protein>
<dbReference type="NCBIfam" id="TIGR04183">
    <property type="entry name" value="Por_Secre_tail"/>
    <property type="match status" value="1"/>
</dbReference>